<evidence type="ECO:0008006" key="3">
    <source>
        <dbReference type="Google" id="ProtNLM"/>
    </source>
</evidence>
<evidence type="ECO:0000313" key="2">
    <source>
        <dbReference type="Proteomes" id="UP000284375"/>
    </source>
</evidence>
<protein>
    <recommendedName>
        <fullName evidence="3">Heterokaryon incompatibility domain-containing protein</fullName>
    </recommendedName>
</protein>
<keyword evidence="2" id="KW-1185">Reference proteome</keyword>
<reference evidence="1 2" key="1">
    <citation type="submission" date="2015-09" db="EMBL/GenBank/DDBJ databases">
        <title>Host preference determinants of Valsa canker pathogens revealed by comparative genomics.</title>
        <authorList>
            <person name="Yin Z."/>
            <person name="Huang L."/>
        </authorList>
    </citation>
    <scope>NUCLEOTIDE SEQUENCE [LARGE SCALE GENOMIC DNA]</scope>
    <source>
        <strain evidence="1 2">YSFL</strain>
    </source>
</reference>
<name>A0A423VXR8_CYTCH</name>
<evidence type="ECO:0000313" key="1">
    <source>
        <dbReference type="EMBL" id="ROV95875.1"/>
    </source>
</evidence>
<comment type="caution">
    <text evidence="1">The sequence shown here is derived from an EMBL/GenBank/DDBJ whole genome shotgun (WGS) entry which is preliminary data.</text>
</comment>
<dbReference type="STRING" id="252740.A0A423VXR8"/>
<accession>A0A423VXR8</accession>
<dbReference type="PANTHER" id="PTHR33112">
    <property type="entry name" value="DOMAIN PROTEIN, PUTATIVE-RELATED"/>
    <property type="match status" value="1"/>
</dbReference>
<dbReference type="PANTHER" id="PTHR33112:SF12">
    <property type="entry name" value="HETEROKARYON INCOMPATIBILITY DOMAIN-CONTAINING PROTEIN"/>
    <property type="match status" value="1"/>
</dbReference>
<proteinExistence type="predicted"/>
<dbReference type="Proteomes" id="UP000284375">
    <property type="component" value="Unassembled WGS sequence"/>
</dbReference>
<gene>
    <name evidence="1" type="ORF">VSDG_05193</name>
</gene>
<dbReference type="AlphaFoldDB" id="A0A423VXR8"/>
<sequence length="467" mass="53471">MDCKAPSDKLCDICREFNPSKGKFVTNYGTLGSLPGFLDAEYDATGLESWRLGFLDEIYRRRSSCSFCWLIFSVTHSSVGGNIGYDGVDKDGGRVSCHLEWQLDGRLLDEGHTLTTNAITRRLRVFNPKGLFADGQVMLLEYVELYSGRKLSFWSDRLIAFAGLASVLCPPLKATLFFGLPHSHFDFALLWDRKSPGARIVTTRGAEFPSWSWCGWEGASTWRIYMVSSSLLNLHDWLKHHTWIVWYASWDINVESGEGKEAGLYDLQERSWGLALVWRKSANNTDVHPERWHGYASTCELPYGRSIPPSSTETLPTRPTSANLKHHLLYFWTWTAFFQLSRKSLSSREFSSSLEPGLHRFGIGDIKGDWCGTIVLEEKWFNQVGGIFEFVAISEARDFSMEELDTWNYYIPEDREISEWYVFYALMIVWNETHTIAERVGLAKIYQKAFHTGSFQPGKAWREIVLG</sequence>
<dbReference type="OrthoDB" id="2958217at2759"/>
<dbReference type="EMBL" id="LJZO01000022">
    <property type="protein sequence ID" value="ROV95875.1"/>
    <property type="molecule type" value="Genomic_DNA"/>
</dbReference>
<organism evidence="1 2">
    <name type="scientific">Cytospora chrysosperma</name>
    <name type="common">Cytospora canker fungus</name>
    <name type="synonym">Sphaeria chrysosperma</name>
    <dbReference type="NCBI Taxonomy" id="252740"/>
    <lineage>
        <taxon>Eukaryota</taxon>
        <taxon>Fungi</taxon>
        <taxon>Dikarya</taxon>
        <taxon>Ascomycota</taxon>
        <taxon>Pezizomycotina</taxon>
        <taxon>Sordariomycetes</taxon>
        <taxon>Sordariomycetidae</taxon>
        <taxon>Diaporthales</taxon>
        <taxon>Cytosporaceae</taxon>
        <taxon>Cytospora</taxon>
    </lineage>
</organism>